<evidence type="ECO:0000313" key="8">
    <source>
        <dbReference type="EMBL" id="CDF89735.1"/>
    </source>
</evidence>
<evidence type="ECO:0000313" key="9">
    <source>
        <dbReference type="Proteomes" id="UP000019375"/>
    </source>
</evidence>
<organism evidence="8 9">
    <name type="scientific">Zygosaccharomyces bailii (strain CLIB 213 / ATCC 58445 / CBS 680 / BCRC 21525 / NBRC 1098 / NCYC 1416 / NRRL Y-2227)</name>
    <dbReference type="NCBI Taxonomy" id="1333698"/>
    <lineage>
        <taxon>Eukaryota</taxon>
        <taxon>Fungi</taxon>
        <taxon>Dikarya</taxon>
        <taxon>Ascomycota</taxon>
        <taxon>Saccharomycotina</taxon>
        <taxon>Saccharomycetes</taxon>
        <taxon>Saccharomycetales</taxon>
        <taxon>Saccharomycetaceae</taxon>
        <taxon>Zygosaccharomyces</taxon>
    </lineage>
</organism>
<keyword evidence="2" id="KW-0521">NADP</keyword>
<feature type="active site" description="Proton donor" evidence="4">
    <location>
        <position position="67"/>
    </location>
</feature>
<feature type="domain" description="NADP-dependent oxidoreductase" evidence="7">
    <location>
        <begin position="45"/>
        <end position="289"/>
    </location>
</feature>
<gene>
    <name evidence="8" type="ORF">BN860_00496g</name>
</gene>
<dbReference type="Gene3D" id="3.20.20.100">
    <property type="entry name" value="NADP-dependent oxidoreductase domain"/>
    <property type="match status" value="1"/>
</dbReference>
<dbReference type="GO" id="GO:0016616">
    <property type="term" value="F:oxidoreductase activity, acting on the CH-OH group of donors, NAD or NADP as acceptor"/>
    <property type="evidence" value="ECO:0007669"/>
    <property type="project" value="UniProtKB-ARBA"/>
</dbReference>
<reference evidence="9" key="1">
    <citation type="journal article" date="2013" name="Genome Announc.">
        <title>Genome sequence of the food spoilage yeast Zygosaccharomyces bailii CLIB 213(T).</title>
        <authorList>
            <person name="Galeote V."/>
            <person name="Bigey F."/>
            <person name="Devillers H."/>
            <person name="Neuveglise C."/>
            <person name="Dequin S."/>
        </authorList>
    </citation>
    <scope>NUCLEOTIDE SEQUENCE [LARGE SCALE GENOMIC DNA]</scope>
    <source>
        <strain evidence="9">CLIB 213 / ATCC 58445 / CBS 680 / CCRC 21525 / NBRC 1098 / NCYC 1416 / NRRL Y-2227</strain>
    </source>
</reference>
<evidence type="ECO:0000256" key="4">
    <source>
        <dbReference type="PIRSR" id="PIRSR000097-1"/>
    </source>
</evidence>
<protein>
    <submittedName>
        <fullName evidence="8">ZYBA0S05-00496g1_1</fullName>
    </submittedName>
</protein>
<accession>A0A8J2T813</accession>
<dbReference type="InterPro" id="IPR044494">
    <property type="entry name" value="AKR3C2/3"/>
</dbReference>
<dbReference type="Proteomes" id="UP000019375">
    <property type="component" value="Unassembled WGS sequence"/>
</dbReference>
<dbReference type="InterPro" id="IPR036812">
    <property type="entry name" value="NAD(P)_OxRdtase_dom_sf"/>
</dbReference>
<keyword evidence="3" id="KW-0560">Oxidoreductase</keyword>
<evidence type="ECO:0000256" key="2">
    <source>
        <dbReference type="ARBA" id="ARBA00022857"/>
    </source>
</evidence>
<dbReference type="GO" id="GO:0016652">
    <property type="term" value="F:oxidoreductase activity, acting on NAD(P)H as acceptor"/>
    <property type="evidence" value="ECO:0007669"/>
    <property type="project" value="InterPro"/>
</dbReference>
<evidence type="ECO:0000256" key="6">
    <source>
        <dbReference type="PIRSR" id="PIRSR000097-3"/>
    </source>
</evidence>
<evidence type="ECO:0000256" key="3">
    <source>
        <dbReference type="ARBA" id="ARBA00023002"/>
    </source>
</evidence>
<sequence length="308" mass="35227">MPKLIVPTLKIKTSGTRIPVLGFGTGTQWRIAKREGDTKGQFINRLVAQLKEAINVGFTHIDTAEYYCTHEEVGAALKESNVPRNKLFITDKYNQGAWTGLDCSGPVQAAHKALKLLNLQYFDLYMLHRPDITKENAGIDLQEAWRQLEQLYESGLAKAIGVSNFPLEYLKKMESFCKYMPMVHQIEFNPYLQNQTPGVVEWCQKKDIVVEAYSPLTPLSRARPGPLDAILPGLVEKYRKSETQILLRWVIDRGLVVLTTSSKSERLQEILGSLEFELEKRDIDLISEVGREKHYQWCLSEFFAQFRS</sequence>
<feature type="site" description="Lowers pKa of active site Tyr" evidence="6">
    <location>
        <position position="92"/>
    </location>
</feature>
<dbReference type="InterPro" id="IPR023210">
    <property type="entry name" value="NADP_OxRdtase_dom"/>
</dbReference>
<dbReference type="FunFam" id="3.20.20.100:FF:000002">
    <property type="entry name" value="2,5-diketo-D-gluconic acid reductase A"/>
    <property type="match status" value="1"/>
</dbReference>
<comment type="similarity">
    <text evidence="1">Belongs to the aldo/keto reductase family.</text>
</comment>
<dbReference type="OrthoDB" id="416253at2759"/>
<dbReference type="CDD" id="cd19120">
    <property type="entry name" value="AKR_AKR3C2-3"/>
    <property type="match status" value="1"/>
</dbReference>
<dbReference type="SUPFAM" id="SSF51430">
    <property type="entry name" value="NAD(P)-linked oxidoreductase"/>
    <property type="match status" value="1"/>
</dbReference>
<dbReference type="PROSITE" id="PS00062">
    <property type="entry name" value="ALDOKETO_REDUCTASE_2"/>
    <property type="match status" value="1"/>
</dbReference>
<keyword evidence="9" id="KW-1185">Reference proteome</keyword>
<dbReference type="EMBL" id="HG316458">
    <property type="protein sequence ID" value="CDF89735.1"/>
    <property type="molecule type" value="Genomic_DNA"/>
</dbReference>
<name>A0A8J2T813_ZYGB2</name>
<feature type="binding site" evidence="5">
    <location>
        <position position="128"/>
    </location>
    <ligand>
        <name>substrate</name>
    </ligand>
</feature>
<dbReference type="PANTHER" id="PTHR43827:SF3">
    <property type="entry name" value="NADP-DEPENDENT OXIDOREDUCTASE DOMAIN-CONTAINING PROTEIN"/>
    <property type="match status" value="1"/>
</dbReference>
<dbReference type="InterPro" id="IPR020471">
    <property type="entry name" value="AKR"/>
</dbReference>
<evidence type="ECO:0000256" key="1">
    <source>
        <dbReference type="ARBA" id="ARBA00007905"/>
    </source>
</evidence>
<dbReference type="PRINTS" id="PR00069">
    <property type="entry name" value="ALDKETRDTASE"/>
</dbReference>
<dbReference type="InterPro" id="IPR018170">
    <property type="entry name" value="Aldo/ket_reductase_CS"/>
</dbReference>
<dbReference type="PIRSF" id="PIRSF000097">
    <property type="entry name" value="AKR"/>
    <property type="match status" value="1"/>
</dbReference>
<dbReference type="PANTHER" id="PTHR43827">
    <property type="entry name" value="2,5-DIKETO-D-GLUCONIC ACID REDUCTASE"/>
    <property type="match status" value="1"/>
</dbReference>
<evidence type="ECO:0000259" key="7">
    <source>
        <dbReference type="Pfam" id="PF00248"/>
    </source>
</evidence>
<proteinExistence type="inferred from homology"/>
<dbReference type="AlphaFoldDB" id="A0A8J2T813"/>
<dbReference type="Pfam" id="PF00248">
    <property type="entry name" value="Aldo_ket_red"/>
    <property type="match status" value="1"/>
</dbReference>
<evidence type="ECO:0000256" key="5">
    <source>
        <dbReference type="PIRSR" id="PIRSR000097-2"/>
    </source>
</evidence>